<name>A0A9Q3HC24_9BASI</name>
<dbReference type="InterPro" id="IPR036291">
    <property type="entry name" value="NAD(P)-bd_dom_sf"/>
</dbReference>
<dbReference type="Pfam" id="PF01370">
    <property type="entry name" value="Epimerase"/>
    <property type="match status" value="1"/>
</dbReference>
<accession>A0A9Q3HC24</accession>
<sequence>MPSISPNSLVLVTGASGFVAAWTCLELLKRGFTVRGTVRSKEKGDYLKKLFEVFKDKFSYVIVEDLEKNDAFDDAAKGVDGIAHIASPFHFNTTDPHRDLITPAINGTLALLQAGKKSTTVKRVVLTSSFAAVGSPKDPNHIFTAKDWNEHSLRLMEEKGAQVDKQQAYRASKVLAEKAAWNFMEDKSLHFDLVTLCPPWVFGPIIHQVSTADSLNTSVKAFYRFLIGQAPVENAQAPMGLAVDVRDLAMAHANALIAEGVGGNRYLVPKAPYTFQDFLDVVHEDTHLRKGDWPAAPVGIPGNGKKVQHIAFDATPSETDLGMVYRPMRETVIDMCNSLKDRSKEWE</sequence>
<keyword evidence="5" id="KW-1185">Reference proteome</keyword>
<protein>
    <recommendedName>
        <fullName evidence="3">NAD-dependent epimerase/dehydratase domain-containing protein</fullName>
    </recommendedName>
</protein>
<dbReference type="OrthoDB" id="2735536at2759"/>
<evidence type="ECO:0000256" key="1">
    <source>
        <dbReference type="ARBA" id="ARBA00023002"/>
    </source>
</evidence>
<dbReference type="EMBL" id="AVOT02013707">
    <property type="protein sequence ID" value="MBW0496585.1"/>
    <property type="molecule type" value="Genomic_DNA"/>
</dbReference>
<comment type="similarity">
    <text evidence="2">Belongs to the NAD(P)-dependent epimerase/dehydratase family. Dihydroflavonol-4-reductase subfamily.</text>
</comment>
<proteinExistence type="inferred from homology"/>
<dbReference type="GO" id="GO:0016616">
    <property type="term" value="F:oxidoreductase activity, acting on the CH-OH group of donors, NAD or NADP as acceptor"/>
    <property type="evidence" value="ECO:0007669"/>
    <property type="project" value="TreeGrafter"/>
</dbReference>
<evidence type="ECO:0000256" key="2">
    <source>
        <dbReference type="ARBA" id="ARBA00023445"/>
    </source>
</evidence>
<evidence type="ECO:0000313" key="5">
    <source>
        <dbReference type="Proteomes" id="UP000765509"/>
    </source>
</evidence>
<evidence type="ECO:0000259" key="3">
    <source>
        <dbReference type="Pfam" id="PF01370"/>
    </source>
</evidence>
<dbReference type="InterPro" id="IPR050425">
    <property type="entry name" value="NAD(P)_dehydrat-like"/>
</dbReference>
<dbReference type="PANTHER" id="PTHR10366">
    <property type="entry name" value="NAD DEPENDENT EPIMERASE/DEHYDRATASE"/>
    <property type="match status" value="1"/>
</dbReference>
<gene>
    <name evidence="4" type="ORF">O181_036300</name>
</gene>
<organism evidence="4 5">
    <name type="scientific">Austropuccinia psidii MF-1</name>
    <dbReference type="NCBI Taxonomy" id="1389203"/>
    <lineage>
        <taxon>Eukaryota</taxon>
        <taxon>Fungi</taxon>
        <taxon>Dikarya</taxon>
        <taxon>Basidiomycota</taxon>
        <taxon>Pucciniomycotina</taxon>
        <taxon>Pucciniomycetes</taxon>
        <taxon>Pucciniales</taxon>
        <taxon>Sphaerophragmiaceae</taxon>
        <taxon>Austropuccinia</taxon>
    </lineage>
</organism>
<feature type="domain" description="NAD-dependent epimerase/dehydratase" evidence="3">
    <location>
        <begin position="10"/>
        <end position="207"/>
    </location>
</feature>
<dbReference type="PANTHER" id="PTHR10366:SF564">
    <property type="entry name" value="STEROL-4-ALPHA-CARBOXYLATE 3-DEHYDROGENASE, DECARBOXYLATING"/>
    <property type="match status" value="1"/>
</dbReference>
<dbReference type="Proteomes" id="UP000765509">
    <property type="component" value="Unassembled WGS sequence"/>
</dbReference>
<dbReference type="AlphaFoldDB" id="A0A9Q3HC24"/>
<comment type="caution">
    <text evidence="4">The sequence shown here is derived from an EMBL/GenBank/DDBJ whole genome shotgun (WGS) entry which is preliminary data.</text>
</comment>
<dbReference type="SUPFAM" id="SSF51735">
    <property type="entry name" value="NAD(P)-binding Rossmann-fold domains"/>
    <property type="match status" value="1"/>
</dbReference>
<keyword evidence="1" id="KW-0560">Oxidoreductase</keyword>
<dbReference type="CDD" id="cd05227">
    <property type="entry name" value="AR_SDR_e"/>
    <property type="match status" value="1"/>
</dbReference>
<evidence type="ECO:0000313" key="4">
    <source>
        <dbReference type="EMBL" id="MBW0496585.1"/>
    </source>
</evidence>
<dbReference type="Gene3D" id="3.40.50.720">
    <property type="entry name" value="NAD(P)-binding Rossmann-like Domain"/>
    <property type="match status" value="1"/>
</dbReference>
<dbReference type="InterPro" id="IPR001509">
    <property type="entry name" value="Epimerase_deHydtase"/>
</dbReference>
<reference evidence="4" key="1">
    <citation type="submission" date="2021-03" db="EMBL/GenBank/DDBJ databases">
        <title>Draft genome sequence of rust myrtle Austropuccinia psidii MF-1, a brazilian biotype.</title>
        <authorList>
            <person name="Quecine M.C."/>
            <person name="Pachon D.M.R."/>
            <person name="Bonatelli M.L."/>
            <person name="Correr F.H."/>
            <person name="Franceschini L.M."/>
            <person name="Leite T.F."/>
            <person name="Margarido G.R.A."/>
            <person name="Almeida C.A."/>
            <person name="Ferrarezi J.A."/>
            <person name="Labate C.A."/>
        </authorList>
    </citation>
    <scope>NUCLEOTIDE SEQUENCE</scope>
    <source>
        <strain evidence="4">MF-1</strain>
    </source>
</reference>